<evidence type="ECO:0000256" key="7">
    <source>
        <dbReference type="ARBA" id="ARBA00023125"/>
    </source>
</evidence>
<dbReference type="Gene3D" id="3.40.50.670">
    <property type="match status" value="1"/>
</dbReference>
<dbReference type="Proteomes" id="UP000823749">
    <property type="component" value="Chromosome 8"/>
</dbReference>
<dbReference type="Pfam" id="PF00521">
    <property type="entry name" value="DNA_topoisoIV"/>
    <property type="match status" value="1"/>
</dbReference>
<dbReference type="InterPro" id="IPR050634">
    <property type="entry name" value="DNA_Topoisomerase_II"/>
</dbReference>
<reference evidence="11" key="1">
    <citation type="submission" date="2020-08" db="EMBL/GenBank/DDBJ databases">
        <title>Plant Genome Project.</title>
        <authorList>
            <person name="Zhang R.-G."/>
        </authorList>
    </citation>
    <scope>NUCLEOTIDE SEQUENCE</scope>
    <source>
        <strain evidence="11">WSP0</strain>
        <tissue evidence="11">Leaf</tissue>
    </source>
</reference>
<evidence type="ECO:0000256" key="3">
    <source>
        <dbReference type="ARBA" id="ARBA00012895"/>
    </source>
</evidence>
<evidence type="ECO:0000313" key="11">
    <source>
        <dbReference type="EMBL" id="KAG5535632.1"/>
    </source>
</evidence>
<dbReference type="InterPro" id="IPR031660">
    <property type="entry name" value="TOPRIM_C"/>
</dbReference>
<dbReference type="FunFam" id="3.40.50.670:FF:000001">
    <property type="entry name" value="DNA topoisomerase 2"/>
    <property type="match status" value="1"/>
</dbReference>
<evidence type="ECO:0000256" key="9">
    <source>
        <dbReference type="PROSITE-ProRule" id="PRU01384"/>
    </source>
</evidence>
<dbReference type="EMBL" id="JACTNZ010000008">
    <property type="protein sequence ID" value="KAG5535632.1"/>
    <property type="molecule type" value="Genomic_DNA"/>
</dbReference>
<accession>A0AAV6J3I4</accession>
<dbReference type="GO" id="GO:0000712">
    <property type="term" value="P:resolution of meiotic recombination intermediates"/>
    <property type="evidence" value="ECO:0007669"/>
    <property type="project" value="TreeGrafter"/>
</dbReference>
<dbReference type="PANTHER" id="PTHR10169">
    <property type="entry name" value="DNA TOPOISOMERASE/GYRASE"/>
    <property type="match status" value="1"/>
</dbReference>
<keyword evidence="6" id="KW-0799">Topoisomerase</keyword>
<keyword evidence="7 9" id="KW-0238">DNA-binding</keyword>
<dbReference type="GO" id="GO:0000819">
    <property type="term" value="P:sister chromatid segregation"/>
    <property type="evidence" value="ECO:0007669"/>
    <property type="project" value="TreeGrafter"/>
</dbReference>
<comment type="catalytic activity">
    <reaction evidence="1">
        <text>ATP-dependent breakage, passage and rejoining of double-stranded DNA.</text>
        <dbReference type="EC" id="5.6.2.2"/>
    </reaction>
</comment>
<feature type="domain" description="Topo IIA-type catalytic" evidence="10">
    <location>
        <begin position="1"/>
        <end position="201"/>
    </location>
</feature>
<proteinExistence type="predicted"/>
<dbReference type="InterPro" id="IPR013760">
    <property type="entry name" value="Topo_IIA-like_dom_sf"/>
</dbReference>
<protein>
    <recommendedName>
        <fullName evidence="3">DNA topoisomerase (ATP-hydrolyzing)</fullName>
        <ecNumber evidence="3">5.6.2.2</ecNumber>
    </recommendedName>
</protein>
<evidence type="ECO:0000256" key="8">
    <source>
        <dbReference type="ARBA" id="ARBA00023235"/>
    </source>
</evidence>
<keyword evidence="4" id="KW-0547">Nucleotide-binding</keyword>
<comment type="caution">
    <text evidence="9">Lacks conserved residue(s) required for the propagation of feature annotation.</text>
</comment>
<comment type="caution">
    <text evidence="11">The sequence shown here is derived from an EMBL/GenBank/DDBJ whole genome shotgun (WGS) entry which is preliminary data.</text>
</comment>
<keyword evidence="12" id="KW-1185">Reference proteome</keyword>
<dbReference type="Pfam" id="PF16898">
    <property type="entry name" value="TOPRIM_C"/>
    <property type="match status" value="1"/>
</dbReference>
<evidence type="ECO:0000256" key="1">
    <source>
        <dbReference type="ARBA" id="ARBA00000185"/>
    </source>
</evidence>
<evidence type="ECO:0000256" key="5">
    <source>
        <dbReference type="ARBA" id="ARBA00022840"/>
    </source>
</evidence>
<name>A0AAV6J3I4_9ERIC</name>
<evidence type="ECO:0000256" key="6">
    <source>
        <dbReference type="ARBA" id="ARBA00023029"/>
    </source>
</evidence>
<dbReference type="SUPFAM" id="SSF56719">
    <property type="entry name" value="Type II DNA topoisomerase"/>
    <property type="match status" value="1"/>
</dbReference>
<organism evidence="11 12">
    <name type="scientific">Rhododendron griersonianum</name>
    <dbReference type="NCBI Taxonomy" id="479676"/>
    <lineage>
        <taxon>Eukaryota</taxon>
        <taxon>Viridiplantae</taxon>
        <taxon>Streptophyta</taxon>
        <taxon>Embryophyta</taxon>
        <taxon>Tracheophyta</taxon>
        <taxon>Spermatophyta</taxon>
        <taxon>Magnoliopsida</taxon>
        <taxon>eudicotyledons</taxon>
        <taxon>Gunneridae</taxon>
        <taxon>Pentapetalae</taxon>
        <taxon>asterids</taxon>
        <taxon>Ericales</taxon>
        <taxon>Ericaceae</taxon>
        <taxon>Ericoideae</taxon>
        <taxon>Rhodoreae</taxon>
        <taxon>Rhododendron</taxon>
    </lineage>
</organism>
<dbReference type="GO" id="GO:0003918">
    <property type="term" value="F:DNA topoisomerase type II (double strand cut, ATP-hydrolyzing) activity"/>
    <property type="evidence" value="ECO:0007669"/>
    <property type="project" value="UniProtKB-EC"/>
</dbReference>
<evidence type="ECO:0000313" key="12">
    <source>
        <dbReference type="Proteomes" id="UP000823749"/>
    </source>
</evidence>
<dbReference type="GO" id="GO:0005634">
    <property type="term" value="C:nucleus"/>
    <property type="evidence" value="ECO:0007669"/>
    <property type="project" value="TreeGrafter"/>
</dbReference>
<sequence length="201" mass="23608">MWLCIPVMINLDVRSHRLESMFGYILHVHWQHRLVRLKIGILLLAYQGAIARWGCHLLIPQEYFHDLESHRKDIIWEDEQDGEAIELAFSKKKIEARKSWLRHFEPGTYLDQKEKLIKYSDFVNKELILFSMADLQRSIPSITSDGQSIERTWYMPMIPMLVVNGSEGIKIGWSSNILNYSSRDIVANVSNRTVQSNYYHS</sequence>
<keyword evidence="5" id="KW-0067">ATP-binding</keyword>
<comment type="cofactor">
    <cofactor evidence="2">
        <name>Mg(2+)</name>
        <dbReference type="ChEBI" id="CHEBI:18420"/>
    </cofactor>
</comment>
<dbReference type="EC" id="5.6.2.2" evidence="3"/>
<dbReference type="PANTHER" id="PTHR10169:SF38">
    <property type="entry name" value="DNA TOPOISOMERASE 2"/>
    <property type="match status" value="1"/>
</dbReference>
<dbReference type="GO" id="GO:0006265">
    <property type="term" value="P:DNA topological change"/>
    <property type="evidence" value="ECO:0007669"/>
    <property type="project" value="InterPro"/>
</dbReference>
<dbReference type="GO" id="GO:0005524">
    <property type="term" value="F:ATP binding"/>
    <property type="evidence" value="ECO:0007669"/>
    <property type="project" value="UniProtKB-KW"/>
</dbReference>
<evidence type="ECO:0000259" key="10">
    <source>
        <dbReference type="PROSITE" id="PS52040"/>
    </source>
</evidence>
<evidence type="ECO:0000256" key="2">
    <source>
        <dbReference type="ARBA" id="ARBA00001946"/>
    </source>
</evidence>
<dbReference type="InterPro" id="IPR013758">
    <property type="entry name" value="Topo_IIA_A/C_ab"/>
</dbReference>
<gene>
    <name evidence="11" type="ORF">RHGRI_023400</name>
</gene>
<dbReference type="Gene3D" id="3.90.199.10">
    <property type="entry name" value="Topoisomerase II, domain 5"/>
    <property type="match status" value="1"/>
</dbReference>
<dbReference type="GO" id="GO:0003677">
    <property type="term" value="F:DNA binding"/>
    <property type="evidence" value="ECO:0007669"/>
    <property type="project" value="UniProtKB-UniRule"/>
</dbReference>
<dbReference type="PROSITE" id="PS52040">
    <property type="entry name" value="TOPO_IIA"/>
    <property type="match status" value="1"/>
</dbReference>
<dbReference type="InterPro" id="IPR002205">
    <property type="entry name" value="Topo_IIA_dom_A"/>
</dbReference>
<dbReference type="AlphaFoldDB" id="A0AAV6J3I4"/>
<dbReference type="InterPro" id="IPR013759">
    <property type="entry name" value="Topo_IIA_B_C"/>
</dbReference>
<evidence type="ECO:0000256" key="4">
    <source>
        <dbReference type="ARBA" id="ARBA00022741"/>
    </source>
</evidence>
<keyword evidence="8" id="KW-0413">Isomerase</keyword>